<proteinExistence type="predicted"/>
<gene>
    <name evidence="1" type="ORF">Csa_6G058730</name>
</gene>
<accession>A0A0A0KBD3</accession>
<reference evidence="1 2" key="2">
    <citation type="journal article" date="2009" name="PLoS ONE">
        <title>An integrated genetic and cytogenetic map of the cucumber genome.</title>
        <authorList>
            <person name="Ren Y."/>
            <person name="Zhang Z."/>
            <person name="Liu J."/>
            <person name="Staub J.E."/>
            <person name="Han Y."/>
            <person name="Cheng Z."/>
            <person name="Li X."/>
            <person name="Lu J."/>
            <person name="Miao H."/>
            <person name="Kang H."/>
            <person name="Xie B."/>
            <person name="Gu X."/>
            <person name="Wang X."/>
            <person name="Du Y."/>
            <person name="Jin W."/>
            <person name="Huang S."/>
        </authorList>
    </citation>
    <scope>NUCLEOTIDE SEQUENCE [LARGE SCALE GENOMIC DNA]</scope>
    <source>
        <strain evidence="2">cv. 9930</strain>
    </source>
</reference>
<evidence type="ECO:0000313" key="1">
    <source>
        <dbReference type="EMBL" id="KGN46159.1"/>
    </source>
</evidence>
<reference evidence="1 2" key="3">
    <citation type="journal article" date="2010" name="BMC Genomics">
        <title>Transcriptome sequencing and comparative analysis of cucumber flowers with different sex types.</title>
        <authorList>
            <person name="Guo S."/>
            <person name="Zheng Y."/>
            <person name="Joung J.G."/>
            <person name="Liu S."/>
            <person name="Zhang Z."/>
            <person name="Crasta O.R."/>
            <person name="Sobral B.W."/>
            <person name="Xu Y."/>
            <person name="Huang S."/>
            <person name="Fei Z."/>
        </authorList>
    </citation>
    <scope>NUCLEOTIDE SEQUENCE [LARGE SCALE GENOMIC DNA]</scope>
    <source>
        <strain evidence="2">cv. 9930</strain>
    </source>
</reference>
<dbReference type="AlphaFoldDB" id="A0A0A0KBD3"/>
<name>A0A0A0KBD3_CUCSA</name>
<dbReference type="Gramene" id="KGN46159">
    <property type="protein sequence ID" value="KGN46159"/>
    <property type="gene ID" value="Csa_6G058730"/>
</dbReference>
<dbReference type="Proteomes" id="UP000029981">
    <property type="component" value="Chromosome 6"/>
</dbReference>
<reference evidence="1 2" key="4">
    <citation type="journal article" date="2011" name="BMC Genomics">
        <title>RNA-Seq improves annotation of protein-coding genes in the cucumber genome.</title>
        <authorList>
            <person name="Li Z."/>
            <person name="Zhang Z."/>
            <person name="Yan P."/>
            <person name="Huang S."/>
            <person name="Fei Z."/>
            <person name="Lin K."/>
        </authorList>
    </citation>
    <scope>NUCLEOTIDE SEQUENCE [LARGE SCALE GENOMIC DNA]</scope>
    <source>
        <strain evidence="2">cv. 9930</strain>
    </source>
</reference>
<dbReference type="EMBL" id="CM002927">
    <property type="protein sequence ID" value="KGN46159.1"/>
    <property type="molecule type" value="Genomic_DNA"/>
</dbReference>
<keyword evidence="2" id="KW-1185">Reference proteome</keyword>
<reference evidence="1 2" key="1">
    <citation type="journal article" date="2009" name="Nat. Genet.">
        <title>The genome of the cucumber, Cucumis sativus L.</title>
        <authorList>
            <person name="Huang S."/>
            <person name="Li R."/>
            <person name="Zhang Z."/>
            <person name="Li L."/>
            <person name="Gu X."/>
            <person name="Fan W."/>
            <person name="Lucas W.J."/>
            <person name="Wang X."/>
            <person name="Xie B."/>
            <person name="Ni P."/>
            <person name="Ren Y."/>
            <person name="Zhu H."/>
            <person name="Li J."/>
            <person name="Lin K."/>
            <person name="Jin W."/>
            <person name="Fei Z."/>
            <person name="Li G."/>
            <person name="Staub J."/>
            <person name="Kilian A."/>
            <person name="van der Vossen E.A."/>
            <person name="Wu Y."/>
            <person name="Guo J."/>
            <person name="He J."/>
            <person name="Jia Z."/>
            <person name="Ren Y."/>
            <person name="Tian G."/>
            <person name="Lu Y."/>
            <person name="Ruan J."/>
            <person name="Qian W."/>
            <person name="Wang M."/>
            <person name="Huang Q."/>
            <person name="Li B."/>
            <person name="Xuan Z."/>
            <person name="Cao J."/>
            <person name="Asan"/>
            <person name="Wu Z."/>
            <person name="Zhang J."/>
            <person name="Cai Q."/>
            <person name="Bai Y."/>
            <person name="Zhao B."/>
            <person name="Han Y."/>
            <person name="Li Y."/>
            <person name="Li X."/>
            <person name="Wang S."/>
            <person name="Shi Q."/>
            <person name="Liu S."/>
            <person name="Cho W.K."/>
            <person name="Kim J.Y."/>
            <person name="Xu Y."/>
            <person name="Heller-Uszynska K."/>
            <person name="Miao H."/>
            <person name="Cheng Z."/>
            <person name="Zhang S."/>
            <person name="Wu J."/>
            <person name="Yang Y."/>
            <person name="Kang H."/>
            <person name="Li M."/>
            <person name="Liang H."/>
            <person name="Ren X."/>
            <person name="Shi Z."/>
            <person name="Wen M."/>
            <person name="Jian M."/>
            <person name="Yang H."/>
            <person name="Zhang G."/>
            <person name="Yang Z."/>
            <person name="Chen R."/>
            <person name="Liu S."/>
            <person name="Li J."/>
            <person name="Ma L."/>
            <person name="Liu H."/>
            <person name="Zhou Y."/>
            <person name="Zhao J."/>
            <person name="Fang X."/>
            <person name="Li G."/>
            <person name="Fang L."/>
            <person name="Li Y."/>
            <person name="Liu D."/>
            <person name="Zheng H."/>
            <person name="Zhang Y."/>
            <person name="Qin N."/>
            <person name="Li Z."/>
            <person name="Yang G."/>
            <person name="Yang S."/>
            <person name="Bolund L."/>
            <person name="Kristiansen K."/>
            <person name="Zheng H."/>
            <person name="Li S."/>
            <person name="Zhang X."/>
            <person name="Yang H."/>
            <person name="Wang J."/>
            <person name="Sun R."/>
            <person name="Zhang B."/>
            <person name="Jiang S."/>
            <person name="Wang J."/>
            <person name="Du Y."/>
            <person name="Li S."/>
        </authorList>
    </citation>
    <scope>NUCLEOTIDE SEQUENCE [LARGE SCALE GENOMIC DNA]</scope>
    <source>
        <strain evidence="2">cv. 9930</strain>
    </source>
</reference>
<protein>
    <submittedName>
        <fullName evidence="1">Uncharacterized protein</fullName>
    </submittedName>
</protein>
<organism evidence="1 2">
    <name type="scientific">Cucumis sativus</name>
    <name type="common">Cucumber</name>
    <dbReference type="NCBI Taxonomy" id="3659"/>
    <lineage>
        <taxon>Eukaryota</taxon>
        <taxon>Viridiplantae</taxon>
        <taxon>Streptophyta</taxon>
        <taxon>Embryophyta</taxon>
        <taxon>Tracheophyta</taxon>
        <taxon>Spermatophyta</taxon>
        <taxon>Magnoliopsida</taxon>
        <taxon>eudicotyledons</taxon>
        <taxon>Gunneridae</taxon>
        <taxon>Pentapetalae</taxon>
        <taxon>rosids</taxon>
        <taxon>fabids</taxon>
        <taxon>Cucurbitales</taxon>
        <taxon>Cucurbitaceae</taxon>
        <taxon>Benincaseae</taxon>
        <taxon>Cucumis</taxon>
    </lineage>
</organism>
<evidence type="ECO:0000313" key="2">
    <source>
        <dbReference type="Proteomes" id="UP000029981"/>
    </source>
</evidence>
<sequence length="93" mass="10193">MSTVLSMRPAITVSSVNLSPRLSPPLPPLPARISGEALVNRFDCVKVRSKLHVGSLGKNGDGEFKLPLLSKLLLMPRLPWPRRYAPKSPPPPF</sequence>